<evidence type="ECO:0000256" key="4">
    <source>
        <dbReference type="ARBA" id="ARBA00022909"/>
    </source>
</evidence>
<evidence type="ECO:0000256" key="6">
    <source>
        <dbReference type="RuleBase" id="RU362079"/>
    </source>
</evidence>
<reference evidence="8" key="1">
    <citation type="submission" date="2013-08" db="EMBL/GenBank/DDBJ databases">
        <authorList>
            <person name="Durkin A.S."/>
            <person name="Haft D.R."/>
            <person name="McCorrison J."/>
            <person name="Torralba M."/>
            <person name="Gillis M."/>
            <person name="Haft D.H."/>
            <person name="Methe B."/>
            <person name="Sutton G."/>
            <person name="Nelson K.E."/>
        </authorList>
    </citation>
    <scope>NUCLEOTIDE SEQUENCE [LARGE SCALE GENOMIC DNA]</scope>
    <source>
        <strain evidence="8">F0233</strain>
    </source>
</reference>
<dbReference type="PANTHER" id="PTHR42844">
    <property type="entry name" value="DIHYDRONEOPTERIN ALDOLASE 1-RELATED"/>
    <property type="match status" value="1"/>
</dbReference>
<keyword evidence="4 6" id="KW-0289">Folate biosynthesis</keyword>
<protein>
    <recommendedName>
        <fullName evidence="6">7,8-dihydroneopterin aldolase</fullName>
        <ecNumber evidence="6">4.1.2.25</ecNumber>
    </recommendedName>
</protein>
<dbReference type="NCBIfam" id="TIGR00525">
    <property type="entry name" value="folB"/>
    <property type="match status" value="1"/>
</dbReference>
<dbReference type="InterPro" id="IPR006156">
    <property type="entry name" value="Dihydroneopterin_aldolase"/>
</dbReference>
<evidence type="ECO:0000256" key="2">
    <source>
        <dbReference type="ARBA" id="ARBA00005013"/>
    </source>
</evidence>
<organism evidence="8 9">
    <name type="scientific">Propionibacterium acidifaciens F0233</name>
    <dbReference type="NCBI Taxonomy" id="553198"/>
    <lineage>
        <taxon>Bacteria</taxon>
        <taxon>Bacillati</taxon>
        <taxon>Actinomycetota</taxon>
        <taxon>Actinomycetes</taxon>
        <taxon>Propionibacteriales</taxon>
        <taxon>Propionibacteriaceae</taxon>
        <taxon>Propionibacterium</taxon>
    </lineage>
</organism>
<dbReference type="NCBIfam" id="TIGR00526">
    <property type="entry name" value="folB_dom"/>
    <property type="match status" value="1"/>
</dbReference>
<dbReference type="Gene3D" id="3.30.1130.10">
    <property type="match status" value="1"/>
</dbReference>
<dbReference type="UniPathway" id="UPA00077">
    <property type="reaction ID" value="UER00154"/>
</dbReference>
<dbReference type="SUPFAM" id="SSF55620">
    <property type="entry name" value="Tetrahydrobiopterin biosynthesis enzymes-like"/>
    <property type="match status" value="1"/>
</dbReference>
<dbReference type="EMBL" id="ACVN02000079">
    <property type="protein sequence ID" value="ERK60608.1"/>
    <property type="molecule type" value="Genomic_DNA"/>
</dbReference>
<evidence type="ECO:0000256" key="3">
    <source>
        <dbReference type="ARBA" id="ARBA00005708"/>
    </source>
</evidence>
<sequence>MPGRARIALTGLRIMARHGVLPVEHAEEQPFIVDAELVVDEPERDELSRTVDYAEVARVIVRTVGGGHVDLVETLAARIADACLVLPGVRASAVRVHKPEAPIGLPFRDVSATVVRRAGDGAGTGTTPDGTPA</sequence>
<dbReference type="SMART" id="SM00905">
    <property type="entry name" value="FolB"/>
    <property type="match status" value="1"/>
</dbReference>
<dbReference type="EC" id="4.1.2.25" evidence="6"/>
<evidence type="ECO:0000259" key="7">
    <source>
        <dbReference type="SMART" id="SM00905"/>
    </source>
</evidence>
<comment type="function">
    <text evidence="6">Catalyzes the conversion of 7,8-dihydroneopterin to 6-hydroxymethyl-7,8-dihydropterin.</text>
</comment>
<evidence type="ECO:0000256" key="5">
    <source>
        <dbReference type="ARBA" id="ARBA00023239"/>
    </source>
</evidence>
<dbReference type="AlphaFoldDB" id="U2S4I5"/>
<dbReference type="Pfam" id="PF02152">
    <property type="entry name" value="FolB"/>
    <property type="match status" value="1"/>
</dbReference>
<proteinExistence type="inferred from homology"/>
<dbReference type="GO" id="GO:0005737">
    <property type="term" value="C:cytoplasm"/>
    <property type="evidence" value="ECO:0007669"/>
    <property type="project" value="TreeGrafter"/>
</dbReference>
<dbReference type="InterPro" id="IPR043133">
    <property type="entry name" value="GTP-CH-I_C/QueF"/>
</dbReference>
<evidence type="ECO:0000313" key="8">
    <source>
        <dbReference type="EMBL" id="ERK60608.1"/>
    </source>
</evidence>
<evidence type="ECO:0000313" key="9">
    <source>
        <dbReference type="Proteomes" id="UP000017052"/>
    </source>
</evidence>
<evidence type="ECO:0000256" key="1">
    <source>
        <dbReference type="ARBA" id="ARBA00001353"/>
    </source>
</evidence>
<comment type="caution">
    <text evidence="8">The sequence shown here is derived from an EMBL/GenBank/DDBJ whole genome shotgun (WGS) entry which is preliminary data.</text>
</comment>
<dbReference type="Proteomes" id="UP000017052">
    <property type="component" value="Unassembled WGS sequence"/>
</dbReference>
<name>U2S4I5_9ACTN</name>
<dbReference type="GO" id="GO:0046656">
    <property type="term" value="P:folic acid biosynthetic process"/>
    <property type="evidence" value="ECO:0007669"/>
    <property type="project" value="UniProtKB-UniRule"/>
</dbReference>
<accession>U2S4I5</accession>
<dbReference type="GO" id="GO:0046654">
    <property type="term" value="P:tetrahydrofolate biosynthetic process"/>
    <property type="evidence" value="ECO:0007669"/>
    <property type="project" value="UniProtKB-UniRule"/>
</dbReference>
<comment type="catalytic activity">
    <reaction evidence="1 6">
        <text>7,8-dihydroneopterin = 6-hydroxymethyl-7,8-dihydropterin + glycolaldehyde</text>
        <dbReference type="Rhea" id="RHEA:10540"/>
        <dbReference type="ChEBI" id="CHEBI:17001"/>
        <dbReference type="ChEBI" id="CHEBI:17071"/>
        <dbReference type="ChEBI" id="CHEBI:44841"/>
        <dbReference type="EC" id="4.1.2.25"/>
    </reaction>
</comment>
<dbReference type="InterPro" id="IPR006157">
    <property type="entry name" value="FolB_dom"/>
</dbReference>
<gene>
    <name evidence="8" type="primary">folB</name>
    <name evidence="8" type="ORF">HMPREF0682_0363</name>
</gene>
<comment type="pathway">
    <text evidence="2 6">Cofactor biosynthesis; tetrahydrofolate biosynthesis; 2-amino-4-hydroxy-6-hydroxymethyl-7,8-dihydropteridine diphosphate from 7,8-dihydroneopterin triphosphate: step 3/4.</text>
</comment>
<keyword evidence="5 6" id="KW-0456">Lyase</keyword>
<keyword evidence="9" id="KW-1185">Reference proteome</keyword>
<comment type="similarity">
    <text evidence="3 6">Belongs to the DHNA family.</text>
</comment>
<feature type="domain" description="Dihydroneopterin aldolase/epimerase" evidence="7">
    <location>
        <begin position="7"/>
        <end position="116"/>
    </location>
</feature>
<dbReference type="GO" id="GO:0004150">
    <property type="term" value="F:dihydroneopterin aldolase activity"/>
    <property type="evidence" value="ECO:0007669"/>
    <property type="project" value="UniProtKB-UniRule"/>
</dbReference>
<dbReference type="PANTHER" id="PTHR42844:SF1">
    <property type="entry name" value="DIHYDRONEOPTERIN ALDOLASE 1-RELATED"/>
    <property type="match status" value="1"/>
</dbReference>